<evidence type="ECO:0000256" key="7">
    <source>
        <dbReference type="ARBA" id="ARBA00023136"/>
    </source>
</evidence>
<accession>A0A7R9DHS6</accession>
<dbReference type="EMBL" id="OD008543">
    <property type="protein sequence ID" value="CAD7414974.1"/>
    <property type="molecule type" value="Genomic_DNA"/>
</dbReference>
<keyword evidence="7 8" id="KW-0472">Membrane</keyword>
<dbReference type="AlphaFoldDB" id="A0A7R9DHS6"/>
<keyword evidence="6" id="KW-0496">Mitochondrion</keyword>
<evidence type="ECO:0000256" key="1">
    <source>
        <dbReference type="ARBA" id="ARBA00004294"/>
    </source>
</evidence>
<gene>
    <name evidence="9" type="ORF">TPSB3V08_LOCUS10022</name>
</gene>
<evidence type="ECO:0000256" key="8">
    <source>
        <dbReference type="SAM" id="Phobius"/>
    </source>
</evidence>
<comment type="similarity">
    <text evidence="2">Belongs to the mitoguardin family.</text>
</comment>
<evidence type="ECO:0000256" key="4">
    <source>
        <dbReference type="ARBA" id="ARBA00022787"/>
    </source>
</evidence>
<keyword evidence="5 8" id="KW-1133">Transmembrane helix</keyword>
<evidence type="ECO:0000313" key="9">
    <source>
        <dbReference type="EMBL" id="CAD7414974.1"/>
    </source>
</evidence>
<comment type="subcellular location">
    <subcellularLocation>
        <location evidence="1">Mitochondrion outer membrane</location>
    </subcellularLocation>
</comment>
<organism evidence="9">
    <name type="scientific">Timema poppense</name>
    <name type="common">Walking stick</name>
    <dbReference type="NCBI Taxonomy" id="170557"/>
    <lineage>
        <taxon>Eukaryota</taxon>
        <taxon>Metazoa</taxon>
        <taxon>Ecdysozoa</taxon>
        <taxon>Arthropoda</taxon>
        <taxon>Hexapoda</taxon>
        <taxon>Insecta</taxon>
        <taxon>Pterygota</taxon>
        <taxon>Neoptera</taxon>
        <taxon>Polyneoptera</taxon>
        <taxon>Phasmatodea</taxon>
        <taxon>Timematodea</taxon>
        <taxon>Timematoidea</taxon>
        <taxon>Timematidae</taxon>
        <taxon>Timema</taxon>
    </lineage>
</organism>
<evidence type="ECO:0000256" key="2">
    <source>
        <dbReference type="ARBA" id="ARBA00008969"/>
    </source>
</evidence>
<keyword evidence="3 8" id="KW-0812">Transmembrane</keyword>
<proteinExistence type="inferred from homology"/>
<keyword evidence="4" id="KW-1000">Mitochondrion outer membrane</keyword>
<evidence type="ECO:0000256" key="3">
    <source>
        <dbReference type="ARBA" id="ARBA00022692"/>
    </source>
</evidence>
<dbReference type="GO" id="GO:0005741">
    <property type="term" value="C:mitochondrial outer membrane"/>
    <property type="evidence" value="ECO:0007669"/>
    <property type="project" value="UniProtKB-SubCell"/>
</dbReference>
<evidence type="ECO:0000256" key="5">
    <source>
        <dbReference type="ARBA" id="ARBA00022989"/>
    </source>
</evidence>
<name>A0A7R9DHS6_TIMPO</name>
<evidence type="ECO:0000256" key="6">
    <source>
        <dbReference type="ARBA" id="ARBA00023128"/>
    </source>
</evidence>
<reference evidence="9" key="1">
    <citation type="submission" date="2020-11" db="EMBL/GenBank/DDBJ databases">
        <authorList>
            <person name="Tran Van P."/>
        </authorList>
    </citation>
    <scope>NUCLEOTIDE SEQUENCE</scope>
</reference>
<protein>
    <submittedName>
        <fullName evidence="9">Uncharacterized protein</fullName>
    </submittedName>
</protein>
<dbReference type="GO" id="GO:0008053">
    <property type="term" value="P:mitochondrial fusion"/>
    <property type="evidence" value="ECO:0007669"/>
    <property type="project" value="InterPro"/>
</dbReference>
<sequence>MSRTFQLWSKSGGLVAPVGIVLGTPVLGHAATEALRMCPVEIQGLVFNVFWEAFLNTCIIYFLQLEPVSEQAFPLVGRGGPIRCMTSRPLDARARSQRQDMEEVIHACQLYDLWIEISCASKEGKIGQLPPFPRICPFPHVNFWVRHCCNITTCTIVRANVELLHLGVIFWSQRLRNLWVGEGMEALETAINYWDDALAAYTSVSAGPLAVTTGDEAQFCEDLQRLVDQAYELQEQCELLFLDQRSVLFRTDSSNRMYSELHSAVTSSAESFVADLREFEEFAEFFPDVENLPLYQAAKAHFESGGAIPYSNQLRYMRLSPLCTAVSCALCVAVTIALCVFELTLRTEMVRCSSDVEFICKLHCIRLALTAMFREKANWQWLADTGRQILTDILIYGDKFYFSFYASCNVSIALPGSWETHLFLHVQFFTGEGGFGADYWPISAFGLASVFDPICKESVRRGD</sequence>
<dbReference type="PANTHER" id="PTHR21508">
    <property type="entry name" value="MITOGUARDIN"/>
    <property type="match status" value="1"/>
</dbReference>
<dbReference type="PANTHER" id="PTHR21508:SF5">
    <property type="entry name" value="MITOGUARDIN"/>
    <property type="match status" value="1"/>
</dbReference>
<dbReference type="Pfam" id="PF10265">
    <property type="entry name" value="Miga"/>
    <property type="match status" value="1"/>
</dbReference>
<dbReference type="InterPro" id="IPR019392">
    <property type="entry name" value="Miga"/>
</dbReference>
<feature type="transmembrane region" description="Helical" evidence="8">
    <location>
        <begin position="319"/>
        <end position="341"/>
    </location>
</feature>